<dbReference type="AlphaFoldDB" id="A0A0B7FB56"/>
<evidence type="ECO:0000313" key="3">
    <source>
        <dbReference type="Proteomes" id="UP000059188"/>
    </source>
</evidence>
<gene>
    <name evidence="2" type="ORF">RSOLAG1IB_11365</name>
</gene>
<feature type="compositionally biased region" description="Basic residues" evidence="1">
    <location>
        <begin position="1"/>
        <end position="10"/>
    </location>
</feature>
<proteinExistence type="predicted"/>
<evidence type="ECO:0000256" key="1">
    <source>
        <dbReference type="SAM" id="MobiDB-lite"/>
    </source>
</evidence>
<protein>
    <submittedName>
        <fullName evidence="2">Uncharacterized protein</fullName>
    </submittedName>
</protein>
<organism evidence="2 3">
    <name type="scientific">Thanatephorus cucumeris (strain AG1-IB / isolate 7/3/14)</name>
    <name type="common">Lettuce bottom rot fungus</name>
    <name type="synonym">Rhizoctonia solani</name>
    <dbReference type="NCBI Taxonomy" id="1108050"/>
    <lineage>
        <taxon>Eukaryota</taxon>
        <taxon>Fungi</taxon>
        <taxon>Dikarya</taxon>
        <taxon>Basidiomycota</taxon>
        <taxon>Agaricomycotina</taxon>
        <taxon>Agaricomycetes</taxon>
        <taxon>Cantharellales</taxon>
        <taxon>Ceratobasidiaceae</taxon>
        <taxon>Rhizoctonia</taxon>
        <taxon>Rhizoctonia solani AG-1</taxon>
    </lineage>
</organism>
<sequence>MSGRRGRKPIKVSTEPEPTRTYHVTRAGARQKIRAIPHLPEASAPSTPVLLAGPNEIRELEELNQLIEATFRDDVLPDTAPFHKPIEEENALAELELYTNEDASIVVKPRKPGEVYNAWSTRFIALTL</sequence>
<feature type="region of interest" description="Disordered" evidence="1">
    <location>
        <begin position="1"/>
        <end position="20"/>
    </location>
</feature>
<evidence type="ECO:0000313" key="2">
    <source>
        <dbReference type="EMBL" id="CEL53433.1"/>
    </source>
</evidence>
<accession>A0A0B7FB56</accession>
<dbReference type="Proteomes" id="UP000059188">
    <property type="component" value="Unassembled WGS sequence"/>
</dbReference>
<keyword evidence="3" id="KW-1185">Reference proteome</keyword>
<dbReference type="EMBL" id="LN679223">
    <property type="protein sequence ID" value="CEL53433.1"/>
    <property type="molecule type" value="Genomic_DNA"/>
</dbReference>
<name>A0A0B7FB56_THACB</name>
<reference evidence="2 3" key="1">
    <citation type="submission" date="2014-11" db="EMBL/GenBank/DDBJ databases">
        <authorList>
            <person name="Wibberg Daniel"/>
        </authorList>
    </citation>
    <scope>NUCLEOTIDE SEQUENCE [LARGE SCALE GENOMIC DNA]</scope>
    <source>
        <strain evidence="2">Rhizoctonia solani AG1-IB 7/3/14</strain>
    </source>
</reference>